<evidence type="ECO:0000313" key="8">
    <source>
        <dbReference type="EMBL" id="TKR61786.1"/>
    </source>
</evidence>
<feature type="domain" description="DNA2/NAM7 helicase-like C-terminal" evidence="4">
    <location>
        <begin position="1037"/>
        <end position="1229"/>
    </location>
</feature>
<dbReference type="CDD" id="cd17935">
    <property type="entry name" value="EEXXQc_AQR"/>
    <property type="match status" value="1"/>
</dbReference>
<evidence type="ECO:0000259" key="4">
    <source>
        <dbReference type="Pfam" id="PF13087"/>
    </source>
</evidence>
<dbReference type="SUPFAM" id="SSF52540">
    <property type="entry name" value="P-loop containing nucleoside triphosphate hydrolases"/>
    <property type="match status" value="1"/>
</dbReference>
<dbReference type="InterPro" id="IPR041677">
    <property type="entry name" value="DNA2/NAM7_AAA_11"/>
</dbReference>
<dbReference type="PANTHER" id="PTHR10887:SF5">
    <property type="entry name" value="RNA HELICASE AQUARIUS"/>
    <property type="match status" value="1"/>
</dbReference>
<comment type="caution">
    <text evidence="8">The sequence shown here is derived from an EMBL/GenBank/DDBJ whole genome shotgun (WGS) entry which is preliminary data.</text>
</comment>
<keyword evidence="1" id="KW-0507">mRNA processing</keyword>
<reference evidence="8 9" key="1">
    <citation type="journal article" date="2015" name="Genome Biol.">
        <title>Comparative genomics of Steinernema reveals deeply conserved gene regulatory networks.</title>
        <authorList>
            <person name="Dillman A.R."/>
            <person name="Macchietto M."/>
            <person name="Porter C.F."/>
            <person name="Rogers A."/>
            <person name="Williams B."/>
            <person name="Antoshechkin I."/>
            <person name="Lee M.M."/>
            <person name="Goodwin Z."/>
            <person name="Lu X."/>
            <person name="Lewis E.E."/>
            <person name="Goodrich-Blair H."/>
            <person name="Stock S.P."/>
            <person name="Adams B.J."/>
            <person name="Sternberg P.W."/>
            <person name="Mortazavi A."/>
        </authorList>
    </citation>
    <scope>NUCLEOTIDE SEQUENCE [LARGE SCALE GENOMIC DNA]</scope>
    <source>
        <strain evidence="8 9">ALL</strain>
    </source>
</reference>
<evidence type="ECO:0008006" key="10">
    <source>
        <dbReference type="Google" id="ProtNLM"/>
    </source>
</evidence>
<keyword evidence="2" id="KW-0175">Coiled coil</keyword>
<feature type="domain" description="RNA helicase aquarius insertion" evidence="7">
    <location>
        <begin position="645"/>
        <end position="719"/>
    </location>
</feature>
<dbReference type="Pfam" id="PF16399">
    <property type="entry name" value="Aquarius_N_1st"/>
    <property type="match status" value="1"/>
</dbReference>
<dbReference type="OrthoDB" id="1879at2759"/>
<dbReference type="Gene3D" id="3.40.50.300">
    <property type="entry name" value="P-loop containing nucleotide triphosphate hydrolases"/>
    <property type="match status" value="2"/>
</dbReference>
<sequence>MASEELEQLWPNFTPEQAESAPKVLAIALAVNEKFRERVPAWDVFTEKPDHFKHFFRKVLQLALDGSVSMKEETAILTFLINCFNSVEVDLVRQQFSPLVSLPIWSCLLNSQREHLLSKNTKLRKYWIKIEAKVAQMPEEEQKNFAFDRSFLWNLITRFKTVLGDVDDPQKEVEISSVQYCERFIALMIDLESLLATRRFFNALLHASHLMTFCTLSNLIKSEVGSLFCQLVTMLKSYIRFEIDDITGQPLTSAEMASQHCTHIADLQKAAFKHFRDSMQDFYLLNVASVDTRKTLLGVLNNMSEEDIYKFAEYLKIVAAEDENSDSPLPDKDYLIEAIIFHCERRANQLQQLNEMPLYPTERVIWDENLIPYDRYKGEGVLALNKLNLQFLTLHDYLMRNFNLFQMESTYEIRQDIEDALFRMKPWKHESEPKEVVWGGWAKMALRLHSMQITKVGAPRLGEKSPSDVVANFSIQLPRRADLRKEWESLKKHDVCFLVSCQATKGYGSQFDIRKSFKDQCTISAIRGCEIEGLLDQNGRIIEEFSQNEHPPFDSDVRTYRVRLDTHQYRLDMDRRLETGEEDVYYTFNLVVRRDPKSNNFKAVLQTIRQLLNTDCVVPDWLHELILGHGEPNSAHYTTMHNVQPEVNFNDTFLDYAHLVESFPDTKIVASELEEKMVPPFKLIFKDMEPQHEKNPEERDVSIHVEPYEIPKRGPYVENEPKKNAVRFTPTQIEAIKAGSQPGLTMVVGPPGTGKTDVAVQIISNIYHNWPEQRTLIVTHSNMALNQLFEKIMALDVDERHLLRLGHGEESLETEKDFSRYGRVNYVLSKRLELLAKVEKLKDALEISGDVGYSCETAGHFYRFSVCHAWEKFQTAISKDASNETLIAKFPFTKFFDDISVLFSPDFTFEENKKVTESCWRYISNIFLELEEFGAFEMLRNGKDRTEYLLVKEAKIIAMTCTLAALRRKDLVELGFRYDNILMEEAGQILEVETFIPLLLQNPKDGRSRLKRWIMIGDHNQLPPIVQNVACQKYSNLEQSLFARFIRLGVPHVQLDKQGRARKEIANLYNWRYKQLGNLPHVLEMPEFTSCNAGFVYPYQFIDVPDFQGLGESCPSPYFYQNLGEAEYAVALFTYMRILGYPAKSISIITSYNGQTSLINDVVKRRCADNPLIGRPHKISTVDKYQGQQNDFVILSLVRTQHVGHIRDARRLIVALSRARLGLFVLGRMSLYEKCLELKPAMEKLKLNPTKLHIVPNEPFPTLRKPSDNVESMVIENTEHISMFVHEFYKSNVVHMQAAYEEHMREYYDKVKLLEAEADVMETDESKDTEAVAVETMEAAAETKAKKKDDGEAILFEQMDFEKLEEVPKY</sequence>
<gene>
    <name evidence="8" type="ORF">L596_028850</name>
</gene>
<evidence type="ECO:0000256" key="2">
    <source>
        <dbReference type="SAM" id="Coils"/>
    </source>
</evidence>
<dbReference type="InterPro" id="IPR045055">
    <property type="entry name" value="DNA2/NAM7-like"/>
</dbReference>
<feature type="domain" description="DNA2/NAM7 helicase helicase" evidence="3">
    <location>
        <begin position="731"/>
        <end position="1027"/>
    </location>
</feature>
<organism evidence="8 9">
    <name type="scientific">Steinernema carpocapsae</name>
    <name type="common">Entomopathogenic nematode</name>
    <dbReference type="NCBI Taxonomy" id="34508"/>
    <lineage>
        <taxon>Eukaryota</taxon>
        <taxon>Metazoa</taxon>
        <taxon>Ecdysozoa</taxon>
        <taxon>Nematoda</taxon>
        <taxon>Chromadorea</taxon>
        <taxon>Rhabditida</taxon>
        <taxon>Tylenchina</taxon>
        <taxon>Panagrolaimomorpha</taxon>
        <taxon>Strongyloidoidea</taxon>
        <taxon>Steinernematidae</taxon>
        <taxon>Steinernema</taxon>
    </lineage>
</organism>
<comment type="similarity">
    <text evidence="1">Belongs to the CWF11 family.</text>
</comment>
<feature type="domain" description="RNA helicase aquarius N-terminal" evidence="5">
    <location>
        <begin position="7"/>
        <end position="346"/>
    </location>
</feature>
<dbReference type="GO" id="GO:0003729">
    <property type="term" value="F:mRNA binding"/>
    <property type="evidence" value="ECO:0007669"/>
    <property type="project" value="TreeGrafter"/>
</dbReference>
<dbReference type="InterPro" id="IPR048967">
    <property type="entry name" value="Aquarius_insert"/>
</dbReference>
<dbReference type="InterPro" id="IPR047187">
    <property type="entry name" value="SF1_C_Upf1"/>
</dbReference>
<evidence type="ECO:0000256" key="1">
    <source>
        <dbReference type="PIRNR" id="PIRNR038901"/>
    </source>
</evidence>
<dbReference type="Pfam" id="PF13087">
    <property type="entry name" value="AAA_12"/>
    <property type="match status" value="1"/>
</dbReference>
<name>A0A4U5LZJ4_STECR</name>
<dbReference type="GO" id="GO:0071013">
    <property type="term" value="C:catalytic step 2 spliceosome"/>
    <property type="evidence" value="ECO:0007669"/>
    <property type="project" value="TreeGrafter"/>
</dbReference>
<dbReference type="InterPro" id="IPR041679">
    <property type="entry name" value="DNA2/NAM7-like_C"/>
</dbReference>
<evidence type="ECO:0000259" key="3">
    <source>
        <dbReference type="Pfam" id="PF13086"/>
    </source>
</evidence>
<evidence type="ECO:0000259" key="6">
    <source>
        <dbReference type="Pfam" id="PF21143"/>
    </source>
</evidence>
<dbReference type="Pfam" id="PF13086">
    <property type="entry name" value="AAA_11"/>
    <property type="match status" value="1"/>
</dbReference>
<dbReference type="GO" id="GO:0004386">
    <property type="term" value="F:helicase activity"/>
    <property type="evidence" value="ECO:0007669"/>
    <property type="project" value="InterPro"/>
</dbReference>
<keyword evidence="9" id="KW-1185">Reference proteome</keyword>
<evidence type="ECO:0000313" key="9">
    <source>
        <dbReference type="Proteomes" id="UP000298663"/>
    </source>
</evidence>
<proteinExistence type="inferred from homology"/>
<dbReference type="PANTHER" id="PTHR10887">
    <property type="entry name" value="DNA2/NAM7 HELICASE FAMILY"/>
    <property type="match status" value="1"/>
</dbReference>
<dbReference type="Proteomes" id="UP000298663">
    <property type="component" value="Unassembled WGS sequence"/>
</dbReference>
<protein>
    <recommendedName>
        <fullName evidence="10">Intron-binding protein aquarius</fullName>
    </recommendedName>
</protein>
<keyword evidence="1" id="KW-0508">mRNA splicing</keyword>
<dbReference type="Pfam" id="PF21144">
    <property type="entry name" value="Aquarius_N_3rd"/>
    <property type="match status" value="1"/>
</dbReference>
<feature type="coiled-coil region" evidence="2">
    <location>
        <begin position="1297"/>
        <end position="1324"/>
    </location>
</feature>
<dbReference type="PIRSF" id="PIRSF038901">
    <property type="entry name" value="AQR_cwf11"/>
    <property type="match status" value="1"/>
</dbReference>
<evidence type="ECO:0000259" key="7">
    <source>
        <dbReference type="Pfam" id="PF21144"/>
    </source>
</evidence>
<feature type="domain" description="RNA helicase aquarius beta-barrel" evidence="6">
    <location>
        <begin position="426"/>
        <end position="594"/>
    </location>
</feature>
<dbReference type="InterPro" id="IPR032174">
    <property type="entry name" value="Aquarius_N"/>
</dbReference>
<comment type="subcellular location">
    <subcellularLocation>
        <location evidence="1">Nucleus</location>
    </subcellularLocation>
</comment>
<reference evidence="8 9" key="2">
    <citation type="journal article" date="2019" name="G3 (Bethesda)">
        <title>Hybrid Assembly of the Genome of the Entomopathogenic Nematode Steinernema carpocapsae Identifies the X-Chromosome.</title>
        <authorList>
            <person name="Serra L."/>
            <person name="Macchietto M."/>
            <person name="Macias-Munoz A."/>
            <person name="McGill C.J."/>
            <person name="Rodriguez I.M."/>
            <person name="Rodriguez B."/>
            <person name="Murad R."/>
            <person name="Mortazavi A."/>
        </authorList>
    </citation>
    <scope>NUCLEOTIDE SEQUENCE [LARGE SCALE GENOMIC DNA]</scope>
    <source>
        <strain evidence="8 9">ALL</strain>
    </source>
</reference>
<accession>A0A4U5LZJ4</accession>
<dbReference type="CDD" id="cd18808">
    <property type="entry name" value="SF1_C_Upf1"/>
    <property type="match status" value="1"/>
</dbReference>
<dbReference type="FunFam" id="3.40.50.300:FF:002863">
    <property type="entry name" value="Pre-mRNA-splicing factor cwf11"/>
    <property type="match status" value="1"/>
</dbReference>
<keyword evidence="1" id="KW-0539">Nucleus</keyword>
<evidence type="ECO:0000259" key="5">
    <source>
        <dbReference type="Pfam" id="PF16399"/>
    </source>
</evidence>
<dbReference type="GO" id="GO:0000398">
    <property type="term" value="P:mRNA splicing, via spliceosome"/>
    <property type="evidence" value="ECO:0007669"/>
    <property type="project" value="InterPro"/>
</dbReference>
<dbReference type="InterPro" id="IPR026300">
    <property type="entry name" value="CWF11_fam"/>
</dbReference>
<dbReference type="STRING" id="34508.A0A4U5LZJ4"/>
<dbReference type="Pfam" id="PF21143">
    <property type="entry name" value="Aquarius_N_2nd"/>
    <property type="match status" value="1"/>
</dbReference>
<dbReference type="EMBL" id="AZBU02000011">
    <property type="protein sequence ID" value="TKR61786.1"/>
    <property type="molecule type" value="Genomic_DNA"/>
</dbReference>
<dbReference type="InterPro" id="IPR048966">
    <property type="entry name" value="Aquarius_b-barrel"/>
</dbReference>
<dbReference type="InterPro" id="IPR027417">
    <property type="entry name" value="P-loop_NTPase"/>
</dbReference>